<evidence type="ECO:0000313" key="3">
    <source>
        <dbReference type="EMBL" id="KTB34124.1"/>
    </source>
</evidence>
<dbReference type="EMBL" id="LATX01002120">
    <property type="protein sequence ID" value="KTB34124.1"/>
    <property type="molecule type" value="Genomic_DNA"/>
</dbReference>
<feature type="transmembrane region" description="Helical" evidence="2">
    <location>
        <begin position="535"/>
        <end position="557"/>
    </location>
</feature>
<feature type="region of interest" description="Disordered" evidence="1">
    <location>
        <begin position="1"/>
        <end position="64"/>
    </location>
</feature>
<keyword evidence="2" id="KW-1133">Transmembrane helix</keyword>
<dbReference type="PANTHER" id="PTHR37544:SF3">
    <property type="entry name" value="SPRAY"/>
    <property type="match status" value="1"/>
</dbReference>
<dbReference type="Proteomes" id="UP000054988">
    <property type="component" value="Unassembled WGS sequence"/>
</dbReference>
<dbReference type="PANTHER" id="PTHR37544">
    <property type="entry name" value="SPRAY-RELATED"/>
    <property type="match status" value="1"/>
</dbReference>
<accession>A0A0W0FCN9</accession>
<feature type="compositionally biased region" description="Low complexity" evidence="1">
    <location>
        <begin position="50"/>
        <end position="64"/>
    </location>
</feature>
<dbReference type="Pfam" id="PF11915">
    <property type="entry name" value="DUF3433"/>
    <property type="match status" value="1"/>
</dbReference>
<name>A0A0W0FCN9_MONRR</name>
<feature type="transmembrane region" description="Helical" evidence="2">
    <location>
        <begin position="126"/>
        <end position="151"/>
    </location>
</feature>
<gene>
    <name evidence="3" type="ORF">WG66_13294</name>
</gene>
<reference evidence="3 4" key="1">
    <citation type="submission" date="2015-12" db="EMBL/GenBank/DDBJ databases">
        <title>Draft genome sequence of Moniliophthora roreri, the causal agent of frosty pod rot of cacao.</title>
        <authorList>
            <person name="Aime M.C."/>
            <person name="Diaz-Valderrama J.R."/>
            <person name="Kijpornyongpan T."/>
            <person name="Phillips-Mora W."/>
        </authorList>
    </citation>
    <scope>NUCLEOTIDE SEQUENCE [LARGE SCALE GENOMIC DNA]</scope>
    <source>
        <strain evidence="3 4">MCA 2952</strain>
    </source>
</reference>
<dbReference type="InterPro" id="IPR021840">
    <property type="entry name" value="DUF3433"/>
</dbReference>
<feature type="compositionally biased region" description="Polar residues" evidence="1">
    <location>
        <begin position="7"/>
        <end position="36"/>
    </location>
</feature>
<evidence type="ECO:0000256" key="1">
    <source>
        <dbReference type="SAM" id="MobiDB-lite"/>
    </source>
</evidence>
<evidence type="ECO:0000313" key="4">
    <source>
        <dbReference type="Proteomes" id="UP000054988"/>
    </source>
</evidence>
<feature type="region of interest" description="Disordered" evidence="1">
    <location>
        <begin position="642"/>
        <end position="677"/>
    </location>
</feature>
<evidence type="ECO:0000256" key="2">
    <source>
        <dbReference type="SAM" id="Phobius"/>
    </source>
</evidence>
<feature type="compositionally biased region" description="Low complexity" evidence="1">
    <location>
        <begin position="652"/>
        <end position="662"/>
    </location>
</feature>
<protein>
    <submittedName>
        <fullName evidence="3">Uncharacterized protein</fullName>
    </submittedName>
</protein>
<feature type="transmembrane region" description="Helical" evidence="2">
    <location>
        <begin position="201"/>
        <end position="223"/>
    </location>
</feature>
<keyword evidence="2" id="KW-0812">Transmembrane</keyword>
<dbReference type="AlphaFoldDB" id="A0A0W0FCN9"/>
<comment type="caution">
    <text evidence="3">The sequence shown here is derived from an EMBL/GenBank/DDBJ whole genome shotgun (WGS) entry which is preliminary data.</text>
</comment>
<feature type="transmembrane region" description="Helical" evidence="2">
    <location>
        <begin position="85"/>
        <end position="106"/>
    </location>
</feature>
<keyword evidence="2" id="KW-0472">Membrane</keyword>
<dbReference type="eggNOG" id="ENOG502RSF0">
    <property type="taxonomic scope" value="Eukaryota"/>
</dbReference>
<proteinExistence type="predicted"/>
<organism evidence="3 4">
    <name type="scientific">Moniliophthora roreri</name>
    <name type="common">Frosty pod rot fungus</name>
    <name type="synonym">Monilia roreri</name>
    <dbReference type="NCBI Taxonomy" id="221103"/>
    <lineage>
        <taxon>Eukaryota</taxon>
        <taxon>Fungi</taxon>
        <taxon>Dikarya</taxon>
        <taxon>Basidiomycota</taxon>
        <taxon>Agaricomycotina</taxon>
        <taxon>Agaricomycetes</taxon>
        <taxon>Agaricomycetidae</taxon>
        <taxon>Agaricales</taxon>
        <taxon>Marasmiineae</taxon>
        <taxon>Marasmiaceae</taxon>
        <taxon>Moniliophthora</taxon>
    </lineage>
</organism>
<sequence>MDHLSPTAASDTTYRRGSTTPSSQNDHLGIPSTPTHVESRRSNPGSAYLSGAGSRTSSTTSFSARDSTHLIPSISDSHAKGFHPLALRLPIAIGTPILMLALGIGLEVAMFISKRDNGFAVPKENAISLVSAQFLLAFVPTVLIIPVAFLWRELDWYVRQYQPYILLSRGGATVEETLTNDYVSIGVLGAIINSLRFKHRIVFWSAFTAAATYTLQPLAGSIFQVQQRAQPSWSTVTSLRSIGLAPDIGELNAFVAAAGFADAAVFNNLEDPPFVKGGWATAEFTFPTDQFLNGTMVVNTTGIQTKANCEGPKETPLVGPNPTAQANRTITSISNGGCNVTVSFDPTVATQQYGVSDASCSDAEKSANITFRPVMFWFFHMKDGGGEEARTVFCKPTITPFNVKAAASLSDGSLINVTESVGNSEYSKPNNVTGAPLNGLAFNGLLFEDNTNPFIQARSIAVKSGVPGAIFRAAAQRAGGLQGTFDEPNAFLDLTNKTYTQHLSLSAKSIYFLSQNDTIPAQMNSLLPRLVLNPIPGHVLALIMFMIGCIGIFLHIIHRRQRKGLFLASPPGTIAATMSITSHSGFGQLLMPYDKEEILRDKLSGLRFRLDRRTGALVADDAPVSFGTMKQNRDEAMMSLLGGHEKSEVGNSSSRAASEAASGYPPWQPHYKTPYDP</sequence>